<dbReference type="OrthoDB" id="4697236at2"/>
<proteinExistence type="predicted"/>
<sequence length="298" mass="30405">MRVWQGLSGCPRWIRRRCWTDRARGPNGGRCRSPAKNAMSARLSQQSGVTARRKEDTMTTISIRTGLAAAAAAALLFTGCSATLDAKPADAPAPDELASQAAGEGGEGTENSQSPAPTEAASSEGGNVIKVPGVEVDIDKGKISAPGVEVDIDNGSISAPGVEVKTVDGGDTTVEANANSGETEEASSDGTTMSGTCTEPVIISDNSAFIRLTGHCPSITVSGNNVNLGFESTDSLIISGKSNYVRGTKAGTASVESDNNNLGLEEVGELAVTGNSNFIRSDARSGGLKNTGSNNNIG</sequence>
<evidence type="ECO:0000256" key="1">
    <source>
        <dbReference type="SAM" id="MobiDB-lite"/>
    </source>
</evidence>
<evidence type="ECO:0000313" key="3">
    <source>
        <dbReference type="Proteomes" id="UP000280935"/>
    </source>
</evidence>
<feature type="region of interest" description="Disordered" evidence="1">
    <location>
        <begin position="23"/>
        <end position="55"/>
    </location>
</feature>
<dbReference type="EMBL" id="RQYT01000043">
    <property type="protein sequence ID" value="RRD48346.1"/>
    <property type="molecule type" value="Genomic_DNA"/>
</dbReference>
<name>A0A3P1WQV4_9ACTN</name>
<protein>
    <submittedName>
        <fullName evidence="2">DUF3060 domain-containing protein</fullName>
    </submittedName>
</protein>
<gene>
    <name evidence="2" type="ORF">EII35_13195</name>
</gene>
<dbReference type="Proteomes" id="UP000280935">
    <property type="component" value="Unassembled WGS sequence"/>
</dbReference>
<feature type="region of interest" description="Disordered" evidence="1">
    <location>
        <begin position="161"/>
        <end position="195"/>
    </location>
</feature>
<feature type="region of interest" description="Disordered" evidence="1">
    <location>
        <begin position="88"/>
        <end position="128"/>
    </location>
</feature>
<feature type="compositionally biased region" description="Polar residues" evidence="1">
    <location>
        <begin position="109"/>
        <end position="125"/>
    </location>
</feature>
<reference evidence="2 3" key="1">
    <citation type="submission" date="2018-11" db="EMBL/GenBank/DDBJ databases">
        <title>Genomes From Bacteria Associated with the Canine Oral Cavity: a Test Case for Automated Genome-Based Taxonomic Assignment.</title>
        <authorList>
            <person name="Coil D.A."/>
            <person name="Jospin G."/>
            <person name="Darling A.E."/>
            <person name="Wallis C."/>
            <person name="Davis I.J."/>
            <person name="Harris S."/>
            <person name="Eisen J.A."/>
            <person name="Holcombe L.J."/>
            <person name="O'Flynn C."/>
        </authorList>
    </citation>
    <scope>NUCLEOTIDE SEQUENCE [LARGE SCALE GENOMIC DNA]</scope>
    <source>
        <strain evidence="2 3">OH2822_COT-296</strain>
    </source>
</reference>
<dbReference type="AlphaFoldDB" id="A0A3P1WQV4"/>
<accession>A0A3P1WQV4</accession>
<dbReference type="Pfam" id="PF11259">
    <property type="entry name" value="DUF3060"/>
    <property type="match status" value="1"/>
</dbReference>
<evidence type="ECO:0000313" key="2">
    <source>
        <dbReference type="EMBL" id="RRD48346.1"/>
    </source>
</evidence>
<organism evidence="2 3">
    <name type="scientific">Arachnia propionica</name>
    <dbReference type="NCBI Taxonomy" id="1750"/>
    <lineage>
        <taxon>Bacteria</taxon>
        <taxon>Bacillati</taxon>
        <taxon>Actinomycetota</taxon>
        <taxon>Actinomycetes</taxon>
        <taxon>Propionibacteriales</taxon>
        <taxon>Propionibacteriaceae</taxon>
        <taxon>Arachnia</taxon>
    </lineage>
</organism>
<dbReference type="InterPro" id="IPR021417">
    <property type="entry name" value="DUF3060"/>
</dbReference>
<comment type="caution">
    <text evidence="2">The sequence shown here is derived from an EMBL/GenBank/DDBJ whole genome shotgun (WGS) entry which is preliminary data.</text>
</comment>